<proteinExistence type="predicted"/>
<feature type="domain" description="Type IV / VI secretion system DotU" evidence="2">
    <location>
        <begin position="51"/>
        <end position="198"/>
    </location>
</feature>
<dbReference type="RefSeq" id="WP_148696927.1">
    <property type="nucleotide sequence ID" value="NZ_CP017834.1"/>
</dbReference>
<feature type="transmembrane region" description="Helical" evidence="1">
    <location>
        <begin position="216"/>
        <end position="241"/>
    </location>
</feature>
<dbReference type="STRING" id="1915309.AXG55_04490"/>
<keyword evidence="1" id="KW-0812">Transmembrane</keyword>
<keyword evidence="4" id="KW-1185">Reference proteome</keyword>
<gene>
    <name evidence="3" type="ORF">AXG55_04490</name>
</gene>
<keyword evidence="1" id="KW-1133">Transmembrane helix</keyword>
<dbReference type="AlphaFoldDB" id="A0A1L4CZ19"/>
<dbReference type="PANTHER" id="PTHR38033:SF1">
    <property type="entry name" value="DOTU FAMILY TYPE IV_VI SECRETION SYSTEM PROTEIN"/>
    <property type="match status" value="1"/>
</dbReference>
<dbReference type="EMBL" id="CP017834">
    <property type="protein sequence ID" value="APJ03199.1"/>
    <property type="molecule type" value="Genomic_DNA"/>
</dbReference>
<evidence type="ECO:0000313" key="3">
    <source>
        <dbReference type="EMBL" id="APJ03199.1"/>
    </source>
</evidence>
<protein>
    <recommendedName>
        <fullName evidence="2">Type IV / VI secretion system DotU domain-containing protein</fullName>
    </recommendedName>
</protein>
<name>A0A1L4CZ19_9BACT</name>
<dbReference type="Proteomes" id="UP000184731">
    <property type="component" value="Chromosome"/>
</dbReference>
<organism evidence="3 4">
    <name type="scientific">Silvanigrella aquatica</name>
    <dbReference type="NCBI Taxonomy" id="1915309"/>
    <lineage>
        <taxon>Bacteria</taxon>
        <taxon>Pseudomonadati</taxon>
        <taxon>Bdellovibrionota</taxon>
        <taxon>Oligoflexia</taxon>
        <taxon>Silvanigrellales</taxon>
        <taxon>Silvanigrellaceae</taxon>
        <taxon>Silvanigrella</taxon>
    </lineage>
</organism>
<evidence type="ECO:0000259" key="2">
    <source>
        <dbReference type="Pfam" id="PF09850"/>
    </source>
</evidence>
<evidence type="ECO:0000313" key="4">
    <source>
        <dbReference type="Proteomes" id="UP000184731"/>
    </source>
</evidence>
<dbReference type="InterPro" id="IPR038522">
    <property type="entry name" value="T4/T6SS_DotU_sf"/>
</dbReference>
<reference evidence="3 4" key="1">
    <citation type="submission" date="2016-10" db="EMBL/GenBank/DDBJ databases">
        <title>Silvanigrella aquatica sp. nov., isolated from a freshwater lake located in the Black Forest, Germany, description of Silvanigrellaceae fam. nov., Silvanigrellales ord. nov., reclassification of the order Bdellovibrionales in the class Oligoflexia, reclassification of the families Bacteriovoracaceae and Halobacteriovoraceae in the new order Bacteriovoracales ord. nov., and reclassification of the family Pseudobacteriovoracaceae in the order Oligoflexiales.</title>
        <authorList>
            <person name="Hahn M.W."/>
            <person name="Schmidt J."/>
            <person name="Koll U."/>
            <person name="Rohde M."/>
            <person name="Verbag S."/>
            <person name="Pitt A."/>
            <person name="Nakai R."/>
            <person name="Naganuma T."/>
            <person name="Lang E."/>
        </authorList>
    </citation>
    <scope>NUCLEOTIDE SEQUENCE [LARGE SCALE GENOMIC DNA]</scope>
    <source>
        <strain evidence="3 4">MWH-Nonnen-W8red</strain>
    </source>
</reference>
<dbReference type="Pfam" id="PF09850">
    <property type="entry name" value="DotU"/>
    <property type="match status" value="1"/>
</dbReference>
<keyword evidence="1" id="KW-0472">Membrane</keyword>
<evidence type="ECO:0000256" key="1">
    <source>
        <dbReference type="SAM" id="Phobius"/>
    </source>
</evidence>
<sequence length="251" mass="30115">MTSNKHNDGSHHENIIFITEEIINYFFDIRNKLILKNIENSSENELIYQIDDVKNLSKDIEELISRKMDILKKYKKYYGTEIIRLLHYALVSLIDEMLITTQWQGRMHWTSDTLENRIFGSRSSGDLFFENCSQILLERDYKYRDLSLSYYFCLCSGFRGKYHSYHDVDKIQQIKSELYQFYYETNFESTPEISGLIPNNLIISNHNEYEMYHKKVIYSLLFSNFFLFAFFLMTSIIMWIINSNILSKNLM</sequence>
<dbReference type="PANTHER" id="PTHR38033">
    <property type="entry name" value="MEMBRANE PROTEIN-RELATED"/>
    <property type="match status" value="1"/>
</dbReference>
<dbReference type="InterPro" id="IPR017732">
    <property type="entry name" value="T4/T6SS_DotU"/>
</dbReference>
<dbReference type="OrthoDB" id="345640at2"/>
<accession>A0A1L4CZ19</accession>
<dbReference type="KEGG" id="saqi:AXG55_04490"/>
<dbReference type="Gene3D" id="1.25.40.590">
    <property type="entry name" value="Type IV / VI secretion system, DotU"/>
    <property type="match status" value="1"/>
</dbReference>